<dbReference type="CDD" id="cd00637">
    <property type="entry name" value="7tm_classA_rhodopsin-like"/>
    <property type="match status" value="1"/>
</dbReference>
<feature type="transmembrane region" description="Helical" evidence="8">
    <location>
        <begin position="73"/>
        <end position="98"/>
    </location>
</feature>
<evidence type="ECO:0000259" key="9">
    <source>
        <dbReference type="PROSITE" id="PS50262"/>
    </source>
</evidence>
<evidence type="ECO:0000313" key="11">
    <source>
        <dbReference type="RefSeq" id="XP_031571114.1"/>
    </source>
</evidence>
<dbReference type="GO" id="GO:0005886">
    <property type="term" value="C:plasma membrane"/>
    <property type="evidence" value="ECO:0007669"/>
    <property type="project" value="TreeGrafter"/>
</dbReference>
<evidence type="ECO:0000256" key="2">
    <source>
        <dbReference type="ARBA" id="ARBA00022692"/>
    </source>
</evidence>
<gene>
    <name evidence="11" type="primary">LOC116305361</name>
</gene>
<evidence type="ECO:0000256" key="4">
    <source>
        <dbReference type="ARBA" id="ARBA00023040"/>
    </source>
</evidence>
<evidence type="ECO:0000256" key="6">
    <source>
        <dbReference type="ARBA" id="ARBA00023170"/>
    </source>
</evidence>
<dbReference type="PANTHER" id="PTHR45695">
    <property type="entry name" value="LEUCOKININ RECEPTOR-RELATED"/>
    <property type="match status" value="1"/>
</dbReference>
<dbReference type="InParanoid" id="A0A6P8IVI5"/>
<evidence type="ECO:0000313" key="10">
    <source>
        <dbReference type="Proteomes" id="UP000515163"/>
    </source>
</evidence>
<dbReference type="PROSITE" id="PS50262">
    <property type="entry name" value="G_PROTEIN_RECEP_F1_2"/>
    <property type="match status" value="1"/>
</dbReference>
<evidence type="ECO:0000256" key="1">
    <source>
        <dbReference type="ARBA" id="ARBA00004141"/>
    </source>
</evidence>
<dbReference type="SMART" id="SM01381">
    <property type="entry name" value="7TM_GPCR_Srsx"/>
    <property type="match status" value="1"/>
</dbReference>
<dbReference type="KEGG" id="aten:116305361"/>
<accession>A0A6P8IVI5</accession>
<keyword evidence="5 8" id="KW-0472">Membrane</keyword>
<dbReference type="FunCoup" id="A0A6P8IVI5">
    <property type="interactions" value="2156"/>
</dbReference>
<feature type="transmembrane region" description="Helical" evidence="8">
    <location>
        <begin position="202"/>
        <end position="224"/>
    </location>
</feature>
<feature type="transmembrane region" description="Helical" evidence="8">
    <location>
        <begin position="251"/>
        <end position="274"/>
    </location>
</feature>
<protein>
    <submittedName>
        <fullName evidence="11">Neuropeptide SIFamide receptor-like</fullName>
    </submittedName>
</protein>
<dbReference type="AlphaFoldDB" id="A0A6P8IVI5"/>
<keyword evidence="6" id="KW-0675">Receptor</keyword>
<dbReference type="InterPro" id="IPR000276">
    <property type="entry name" value="GPCR_Rhodpsn"/>
</dbReference>
<dbReference type="PANTHER" id="PTHR45695:SF9">
    <property type="entry name" value="LEUCOKININ RECEPTOR"/>
    <property type="match status" value="1"/>
</dbReference>
<feature type="domain" description="G-protein coupled receptors family 1 profile" evidence="9">
    <location>
        <begin position="52"/>
        <end position="303"/>
    </location>
</feature>
<feature type="transmembrane region" description="Helical" evidence="8">
    <location>
        <begin position="118"/>
        <end position="136"/>
    </location>
</feature>
<dbReference type="GeneID" id="116305361"/>
<evidence type="ECO:0000256" key="5">
    <source>
        <dbReference type="ARBA" id="ARBA00023136"/>
    </source>
</evidence>
<evidence type="ECO:0000256" key="3">
    <source>
        <dbReference type="ARBA" id="ARBA00022989"/>
    </source>
</evidence>
<reference evidence="11" key="1">
    <citation type="submission" date="2025-08" db="UniProtKB">
        <authorList>
            <consortium name="RefSeq"/>
        </authorList>
    </citation>
    <scope>IDENTIFICATION</scope>
    <source>
        <tissue evidence="11">Tentacle</tissue>
    </source>
</reference>
<sequence length="355" mass="40755">MTMSTRKNMSGLFMTQNENSSVNFTTSVLCFGEGSFLKVLAYVIILLVSLAGNSMTIAVVFRGRLHRSNVHFFLLNMAIADLVVTVVYMPRMVVMMLYGNSWLVTGTFGLILCRTVPFLHHMSILVSVFTILGATLDRFFAMVFPLRNIVTRSIGKAMLVVIWLASAILRSPYVVTPVLKNIGSDIICSSNLQQFFGRHIELYYYFLLGLYCFSFFLIMLLYSVSILKLRRKKVVFNNTAQARREQASKKLLNMLIVILVCFILCWFMYFFALSILPRPLSCETRFFRFFLAHSNSALNPCILAVFNRRYRIGYKSFLKQIIPCFKNTGRIVFSVQSKKNTLSVWSNYHIQMKAI</sequence>
<evidence type="ECO:0000256" key="7">
    <source>
        <dbReference type="ARBA" id="ARBA00023224"/>
    </source>
</evidence>
<keyword evidence="2 8" id="KW-0812">Transmembrane</keyword>
<evidence type="ECO:0000256" key="8">
    <source>
        <dbReference type="SAM" id="Phobius"/>
    </source>
</evidence>
<keyword evidence="3 8" id="KW-1133">Transmembrane helix</keyword>
<dbReference type="GO" id="GO:0004930">
    <property type="term" value="F:G protein-coupled receptor activity"/>
    <property type="evidence" value="ECO:0007669"/>
    <property type="project" value="UniProtKB-KW"/>
</dbReference>
<feature type="transmembrane region" description="Helical" evidence="8">
    <location>
        <begin position="286"/>
        <end position="306"/>
    </location>
</feature>
<dbReference type="RefSeq" id="XP_031571114.1">
    <property type="nucleotide sequence ID" value="XM_031715254.1"/>
</dbReference>
<dbReference type="InterPro" id="IPR017452">
    <property type="entry name" value="GPCR_Rhodpsn_7TM"/>
</dbReference>
<organism evidence="10 11">
    <name type="scientific">Actinia tenebrosa</name>
    <name type="common">Australian red waratah sea anemone</name>
    <dbReference type="NCBI Taxonomy" id="6105"/>
    <lineage>
        <taxon>Eukaryota</taxon>
        <taxon>Metazoa</taxon>
        <taxon>Cnidaria</taxon>
        <taxon>Anthozoa</taxon>
        <taxon>Hexacorallia</taxon>
        <taxon>Actiniaria</taxon>
        <taxon>Actiniidae</taxon>
        <taxon>Actinia</taxon>
    </lineage>
</organism>
<dbReference type="Gene3D" id="1.20.1070.10">
    <property type="entry name" value="Rhodopsin 7-helix transmembrane proteins"/>
    <property type="match status" value="1"/>
</dbReference>
<proteinExistence type="predicted"/>
<dbReference type="PRINTS" id="PR00237">
    <property type="entry name" value="GPCRRHODOPSN"/>
</dbReference>
<comment type="subcellular location">
    <subcellularLocation>
        <location evidence="1">Membrane</location>
        <topology evidence="1">Multi-pass membrane protein</topology>
    </subcellularLocation>
</comment>
<feature type="transmembrane region" description="Helical" evidence="8">
    <location>
        <begin position="157"/>
        <end position="175"/>
    </location>
</feature>
<dbReference type="Proteomes" id="UP000515163">
    <property type="component" value="Unplaced"/>
</dbReference>
<keyword evidence="4" id="KW-0297">G-protein coupled receptor</keyword>
<feature type="transmembrane region" description="Helical" evidence="8">
    <location>
        <begin position="39"/>
        <end position="61"/>
    </location>
</feature>
<name>A0A6P8IVI5_ACTTE</name>
<dbReference type="SUPFAM" id="SSF81321">
    <property type="entry name" value="Family A G protein-coupled receptor-like"/>
    <property type="match status" value="1"/>
</dbReference>
<dbReference type="Pfam" id="PF00001">
    <property type="entry name" value="7tm_1"/>
    <property type="match status" value="1"/>
</dbReference>
<keyword evidence="7" id="KW-0807">Transducer</keyword>
<keyword evidence="10" id="KW-1185">Reference proteome</keyword>